<feature type="transmembrane region" description="Helical" evidence="2">
    <location>
        <begin position="96"/>
        <end position="114"/>
    </location>
</feature>
<name>A0ABD3F9B8_9STRA</name>
<keyword evidence="2" id="KW-0812">Transmembrane</keyword>
<evidence type="ECO:0000256" key="2">
    <source>
        <dbReference type="SAM" id="Phobius"/>
    </source>
</evidence>
<protein>
    <recommendedName>
        <fullName evidence="5">MARVEL domain-containing protein</fullName>
    </recommendedName>
</protein>
<dbReference type="Proteomes" id="UP001632037">
    <property type="component" value="Unassembled WGS sequence"/>
</dbReference>
<reference evidence="3 4" key="1">
    <citation type="submission" date="2024-09" db="EMBL/GenBank/DDBJ databases">
        <title>Genome sequencing and assembly of Phytophthora oleae, isolate VK10A, causative agent of rot of olive drupes.</title>
        <authorList>
            <person name="Conti Taguali S."/>
            <person name="Riolo M."/>
            <person name="La Spada F."/>
            <person name="Cacciola S.O."/>
            <person name="Dionisio G."/>
        </authorList>
    </citation>
    <scope>NUCLEOTIDE SEQUENCE [LARGE SCALE GENOMIC DNA]</scope>
    <source>
        <strain evidence="3 4">VK10A</strain>
    </source>
</reference>
<evidence type="ECO:0000313" key="4">
    <source>
        <dbReference type="Proteomes" id="UP001632037"/>
    </source>
</evidence>
<comment type="caution">
    <text evidence="3">The sequence shown here is derived from an EMBL/GenBank/DDBJ whole genome shotgun (WGS) entry which is preliminary data.</text>
</comment>
<feature type="transmembrane region" description="Helical" evidence="2">
    <location>
        <begin position="64"/>
        <end position="84"/>
    </location>
</feature>
<dbReference type="PANTHER" id="PTHR28165">
    <property type="entry name" value="NON-CLASSICAL EXPORT PROTEIN 2-RELATED"/>
    <property type="match status" value="1"/>
</dbReference>
<feature type="compositionally biased region" description="Basic and acidic residues" evidence="1">
    <location>
        <begin position="159"/>
        <end position="168"/>
    </location>
</feature>
<dbReference type="PANTHER" id="PTHR28165:SF1">
    <property type="entry name" value="NON-CLASSICAL EXPORT PROTEIN 2-RELATED"/>
    <property type="match status" value="1"/>
</dbReference>
<keyword evidence="2" id="KW-0472">Membrane</keyword>
<feature type="transmembrane region" description="Helical" evidence="2">
    <location>
        <begin position="12"/>
        <end position="34"/>
    </location>
</feature>
<evidence type="ECO:0000256" key="1">
    <source>
        <dbReference type="SAM" id="MobiDB-lite"/>
    </source>
</evidence>
<dbReference type="AlphaFoldDB" id="A0ABD3F9B8"/>
<sequence>MAERSCSSRFCLFWTRVLLRFIQFAASLVAYIALRTAGVSYHNTAGGQTVGVVVSSGAMNFARIINFMAFLYAFAFLVFIEWLRLCVHPVHYCEKLLDVVALACLATATLILLLSGVTLHCHWKYGRFVHCGGVYLAVAASSLSTFAFLASVMIGKREEEDQRPRQQEGDESYAQHGSPRAGATPVPIVTAQPA</sequence>
<proteinExistence type="predicted"/>
<dbReference type="InterPro" id="IPR052649">
    <property type="entry name" value="NCE102-like"/>
</dbReference>
<keyword evidence="4" id="KW-1185">Reference proteome</keyword>
<organism evidence="3 4">
    <name type="scientific">Phytophthora oleae</name>
    <dbReference type="NCBI Taxonomy" id="2107226"/>
    <lineage>
        <taxon>Eukaryota</taxon>
        <taxon>Sar</taxon>
        <taxon>Stramenopiles</taxon>
        <taxon>Oomycota</taxon>
        <taxon>Peronosporomycetes</taxon>
        <taxon>Peronosporales</taxon>
        <taxon>Peronosporaceae</taxon>
        <taxon>Phytophthora</taxon>
    </lineage>
</organism>
<evidence type="ECO:0008006" key="5">
    <source>
        <dbReference type="Google" id="ProtNLM"/>
    </source>
</evidence>
<gene>
    <name evidence="3" type="ORF">V7S43_011744</name>
</gene>
<keyword evidence="2" id="KW-1133">Transmembrane helix</keyword>
<evidence type="ECO:0000313" key="3">
    <source>
        <dbReference type="EMBL" id="KAL3663338.1"/>
    </source>
</evidence>
<feature type="transmembrane region" description="Helical" evidence="2">
    <location>
        <begin position="134"/>
        <end position="155"/>
    </location>
</feature>
<feature type="region of interest" description="Disordered" evidence="1">
    <location>
        <begin position="159"/>
        <end position="194"/>
    </location>
</feature>
<accession>A0ABD3F9B8</accession>
<dbReference type="EMBL" id="JBIMZQ010000028">
    <property type="protein sequence ID" value="KAL3663338.1"/>
    <property type="molecule type" value="Genomic_DNA"/>
</dbReference>